<keyword evidence="3" id="KW-1185">Reference proteome</keyword>
<dbReference type="AlphaFoldDB" id="A0A1N7PUQ3"/>
<evidence type="ECO:0000313" key="2">
    <source>
        <dbReference type="EMBL" id="SIT14177.1"/>
    </source>
</evidence>
<gene>
    <name evidence="2" type="ORF">SAMN05421761_1213</name>
</gene>
<proteinExistence type="predicted"/>
<accession>A0A1N7PUQ3</accession>
<protein>
    <submittedName>
        <fullName evidence="2">Uncharacterized protein</fullName>
    </submittedName>
</protein>
<name>A0A1N7PUQ3_9BACT</name>
<feature type="region of interest" description="Disordered" evidence="1">
    <location>
        <begin position="46"/>
        <end position="66"/>
    </location>
</feature>
<reference evidence="3" key="1">
    <citation type="submission" date="2017-01" db="EMBL/GenBank/DDBJ databases">
        <authorList>
            <person name="Varghese N."/>
            <person name="Submissions S."/>
        </authorList>
    </citation>
    <scope>NUCLEOTIDE SEQUENCE [LARGE SCALE GENOMIC DNA]</scope>
    <source>
        <strain evidence="3">DSM 46698</strain>
    </source>
</reference>
<dbReference type="Proteomes" id="UP000186026">
    <property type="component" value="Unassembled WGS sequence"/>
</dbReference>
<dbReference type="STRING" id="529505.SAMN05421761_1213"/>
<dbReference type="EMBL" id="FTOP01000021">
    <property type="protein sequence ID" value="SIT14177.1"/>
    <property type="molecule type" value="Genomic_DNA"/>
</dbReference>
<evidence type="ECO:0000256" key="1">
    <source>
        <dbReference type="SAM" id="MobiDB-lite"/>
    </source>
</evidence>
<organism evidence="2 3">
    <name type="scientific">Belliella pelovolcani</name>
    <dbReference type="NCBI Taxonomy" id="529505"/>
    <lineage>
        <taxon>Bacteria</taxon>
        <taxon>Pseudomonadati</taxon>
        <taxon>Bacteroidota</taxon>
        <taxon>Cytophagia</taxon>
        <taxon>Cytophagales</taxon>
        <taxon>Cyclobacteriaceae</taxon>
        <taxon>Belliella</taxon>
    </lineage>
</organism>
<sequence>MVKNRWELKTEEVEKVCRKNGLAVDKEQARFILDFISILAEAAFNPKNNHEKSNPIHQSKHGRTSR</sequence>
<evidence type="ECO:0000313" key="3">
    <source>
        <dbReference type="Proteomes" id="UP000186026"/>
    </source>
</evidence>